<feature type="chain" id="PRO_5032816470" description="Polymorphic outer membrane protein repeat-containing protein" evidence="1">
    <location>
        <begin position="25"/>
        <end position="1472"/>
    </location>
</feature>
<dbReference type="EMBL" id="JACHFR010000004">
    <property type="protein sequence ID" value="MBB5219963.1"/>
    <property type="molecule type" value="Genomic_DNA"/>
</dbReference>
<evidence type="ECO:0008006" key="4">
    <source>
        <dbReference type="Google" id="ProtNLM"/>
    </source>
</evidence>
<dbReference type="Gene3D" id="3.30.1910.20">
    <property type="entry name" value="asparaginyl-tRNA synthetase, N-terminal domain"/>
    <property type="match status" value="1"/>
</dbReference>
<dbReference type="Proteomes" id="UP000578697">
    <property type="component" value="Unassembled WGS sequence"/>
</dbReference>
<keyword evidence="1" id="KW-0732">Signal</keyword>
<dbReference type="RefSeq" id="WP_184653557.1">
    <property type="nucleotide sequence ID" value="NZ_JACHFR010000004.1"/>
</dbReference>
<evidence type="ECO:0000313" key="3">
    <source>
        <dbReference type="Proteomes" id="UP000578697"/>
    </source>
</evidence>
<proteinExistence type="predicted"/>
<protein>
    <recommendedName>
        <fullName evidence="4">Polymorphic outer membrane protein repeat-containing protein</fullName>
    </recommendedName>
</protein>
<dbReference type="InterPro" id="IPR011050">
    <property type="entry name" value="Pectin_lyase_fold/virulence"/>
</dbReference>
<organism evidence="2 3">
    <name type="scientific">Treponema rectale</name>
    <dbReference type="NCBI Taxonomy" id="744512"/>
    <lineage>
        <taxon>Bacteria</taxon>
        <taxon>Pseudomonadati</taxon>
        <taxon>Spirochaetota</taxon>
        <taxon>Spirochaetia</taxon>
        <taxon>Spirochaetales</taxon>
        <taxon>Treponemataceae</taxon>
        <taxon>Treponema</taxon>
    </lineage>
</organism>
<gene>
    <name evidence="2" type="ORF">HNP77_002352</name>
</gene>
<sequence length="1472" mass="151131">MKKRTLFTKPTLLCVGLLFFASCSDLLGFQEGTSSTRNCGNGKVIFNGSICVTGALPVSLNETLNQVQGDSHAELDSASLAQEIPCQARNDSSVSRSALPSFIIGPEYYYYVTATQTDGSGSFTINSIEDLDFFDFSSGVTFALSLGSGTWQIISGVKRSPTFSSVNANTDPIIMSDTYPATLSAANPVVSHTFYPKPSQSGSGLVGLSMTIPTTVELVTAICSNSNWRDNISVNVAGISVTVMTKDMTSGGSTPSGSYEVTFNFFDEYGILLYSTVQTINVFDNMTTNTWLSDGSGVISDSGEFSLTADLVSQFARTTFYVGQTAAATSVEVTASDITGSGSPYAPFETVTKAVEVIAATGDSSKDYRIFVSGTVTGSQEISDAVNGKANSITIAGLNGLDSSGEPKDALSCSGSTDAVTLKVFSTVPVNLKNIKLLGDSTPTSKTMVLVLDNNYETDVTIEEGVWITGNDTSSFTEETFSAVFVGVDGKLTMKGGKISGNKCMSGGGIVVGGTFVMTGGEISGNEATASGGGVFNTGIFTFSGGKVSGNTSSSVGSGISNQGTLNMSGDAFVAGDIYLAGEENKITLTGALTAHSASDQIAITPSEWKRGTTVVQADGTNLSTIKKDGEYDYTNYFALSDDDWGIKLSSDKDKLLLDAPIYVAGSESHPFCGVAGNDTNGNGTKSKPFATIAKAIEVMNYSTAEYTIYIDGTVTGTQTISGNLKSDGNGTYNARSVTLSGATGNTSDILDGNSQGTTLTISTAVPVTIKNLKITGGSGTYGGGIYMASGSNVTLSEATVTKNESKSYGGGIAVVCATLTIDKSSITENKTIKEDKGVGGGIAIVGDETVTDTVTAKVTMKAGSVISGNSLYPNKNGGGVALYIGKTQFTMEGGEISGNQAYSGGGVSMWNDAEFIFKDGKISGNTATHSTGIVGGGGIYFCGKASLVMSGGEISGNKAKDYGGGVAFADNETTQSFTMTGGVIKNNTLTSISGLGKGIFVNGTFNMSGNALVDSTNDVYLTSEKTITITDSLSELETDNVISITPNSYEAGRTLLEAGTGTIVNLADEVGKFALTPDASDPTAGWFITSDGTLGIPLDAALVTSENYDTVTRIKVISAAGMNQIAALTNDGKNFEGKTITLFDDVTLTSSFTPIGPDYNNVFKGTFDGNNKTVSGLSGQNALFNYVDGGTVKDLTVEGSSTYAGIVNRLNSGRIEGCRSYVSVTHTGGSDTGGIAAFCNTGTIINCVNYGTVISKGDGLGGILGYQQGSGVVDSCVNMGAVQSTGATKTGGIAGLAFGIVRNCINIGEVSASTAVVGGIAGNEHCASTDRGVLNCANLAPVSGTYCVGGIAGVCDLSSDYKAIVKNCFNSGSVTITDSTKTSAGGVIGEILTGGSGTCIFVSNYYAAGTAAGGIGADNGVTVADPSEGIPSIYQMNEWVNANNSGELYKTWTSKVVDGVTLPVPDVGYDW</sequence>
<reference evidence="2 3" key="1">
    <citation type="submission" date="2020-08" db="EMBL/GenBank/DDBJ databases">
        <title>Genomic Encyclopedia of Type Strains, Phase IV (KMG-IV): sequencing the most valuable type-strain genomes for metagenomic binning, comparative biology and taxonomic classification.</title>
        <authorList>
            <person name="Goeker M."/>
        </authorList>
    </citation>
    <scope>NUCLEOTIDE SEQUENCE [LARGE SCALE GENOMIC DNA]</scope>
    <source>
        <strain evidence="2 3">DSM 103679</strain>
    </source>
</reference>
<feature type="signal peptide" evidence="1">
    <location>
        <begin position="1"/>
        <end position="24"/>
    </location>
</feature>
<dbReference type="InterPro" id="IPR006626">
    <property type="entry name" value="PbH1"/>
</dbReference>
<dbReference type="Gene3D" id="2.160.20.110">
    <property type="match status" value="1"/>
</dbReference>
<evidence type="ECO:0000256" key="1">
    <source>
        <dbReference type="SAM" id="SignalP"/>
    </source>
</evidence>
<name>A0A840SKH3_9SPIR</name>
<dbReference type="PROSITE" id="PS51257">
    <property type="entry name" value="PROKAR_LIPOPROTEIN"/>
    <property type="match status" value="1"/>
</dbReference>
<dbReference type="SMART" id="SM00710">
    <property type="entry name" value="PbH1"/>
    <property type="match status" value="10"/>
</dbReference>
<accession>A0A840SKH3</accession>
<keyword evidence="3" id="KW-1185">Reference proteome</keyword>
<dbReference type="SUPFAM" id="SSF51126">
    <property type="entry name" value="Pectin lyase-like"/>
    <property type="match status" value="1"/>
</dbReference>
<evidence type="ECO:0000313" key="2">
    <source>
        <dbReference type="EMBL" id="MBB5219963.1"/>
    </source>
</evidence>
<comment type="caution">
    <text evidence="2">The sequence shown here is derived from an EMBL/GenBank/DDBJ whole genome shotgun (WGS) entry which is preliminary data.</text>
</comment>